<dbReference type="PANTHER" id="PTHR38477">
    <property type="entry name" value="HYPOTHETICAL EXPORTED PROTEIN"/>
    <property type="match status" value="1"/>
</dbReference>
<proteinExistence type="predicted"/>
<gene>
    <name evidence="1" type="ORF">GCM10022388_03870</name>
</gene>
<dbReference type="Proteomes" id="UP001500426">
    <property type="component" value="Unassembled WGS sequence"/>
</dbReference>
<keyword evidence="2" id="KW-1185">Reference proteome</keyword>
<dbReference type="RefSeq" id="WP_345089873.1">
    <property type="nucleotide sequence ID" value="NZ_BAABCS010000003.1"/>
</dbReference>
<evidence type="ECO:0008006" key="3">
    <source>
        <dbReference type="Google" id="ProtNLM"/>
    </source>
</evidence>
<dbReference type="InterPro" id="IPR032676">
    <property type="entry name" value="YkuD_2"/>
</dbReference>
<protein>
    <recommendedName>
        <fullName evidence="3">Peptidase</fullName>
    </recommendedName>
</protein>
<dbReference type="PANTHER" id="PTHR38477:SF1">
    <property type="entry name" value="MUREIN L,D-TRANSPEPTIDASE CATALYTIC DOMAIN FAMILY PROTEIN"/>
    <property type="match status" value="1"/>
</dbReference>
<dbReference type="EMBL" id="BAABCS010000003">
    <property type="protein sequence ID" value="GAA4042277.1"/>
    <property type="molecule type" value="Genomic_DNA"/>
</dbReference>
<dbReference type="Pfam" id="PF13645">
    <property type="entry name" value="YkuD_2"/>
    <property type="match status" value="1"/>
</dbReference>
<evidence type="ECO:0000313" key="1">
    <source>
        <dbReference type="EMBL" id="GAA4042277.1"/>
    </source>
</evidence>
<reference evidence="2" key="1">
    <citation type="journal article" date="2019" name="Int. J. Syst. Evol. Microbiol.">
        <title>The Global Catalogue of Microorganisms (GCM) 10K type strain sequencing project: providing services to taxonomists for standard genome sequencing and annotation.</title>
        <authorList>
            <consortium name="The Broad Institute Genomics Platform"/>
            <consortium name="The Broad Institute Genome Sequencing Center for Infectious Disease"/>
            <person name="Wu L."/>
            <person name="Ma J."/>
        </authorList>
    </citation>
    <scope>NUCLEOTIDE SEQUENCE [LARGE SCALE GENOMIC DNA]</scope>
    <source>
        <strain evidence="2">JCM 17068</strain>
    </source>
</reference>
<comment type="caution">
    <text evidence="1">The sequence shown here is derived from an EMBL/GenBank/DDBJ whole genome shotgun (WGS) entry which is preliminary data.</text>
</comment>
<organism evidence="1 2">
    <name type="scientific">Flavobacterium chungnamense</name>
    <dbReference type="NCBI Taxonomy" id="706182"/>
    <lineage>
        <taxon>Bacteria</taxon>
        <taxon>Pseudomonadati</taxon>
        <taxon>Bacteroidota</taxon>
        <taxon>Flavobacteriia</taxon>
        <taxon>Flavobacteriales</taxon>
        <taxon>Flavobacteriaceae</taxon>
        <taxon>Flavobacterium</taxon>
    </lineage>
</organism>
<evidence type="ECO:0000313" key="2">
    <source>
        <dbReference type="Proteomes" id="UP001500426"/>
    </source>
</evidence>
<sequence length="197" mass="23078">MKNILFVLCLSFICCNNAKVETPIKDYKATNKEALEYCKKNEFNEDYYFLLDLSIHPGKNRFFIYDFKENKIADKNLVTHGSCDQFEENPEKWEKAKFSNKTDSHCSMKGKYKIGKRDYSSWGINVKYWLHGLEKSNENAVKRVVVLHSWNAVSNEEIYPKVSPLSWGCPAVSDEFMRKLDAKLKQTKKPVLLWIIE</sequence>
<accession>A0ABP7UFR5</accession>
<name>A0ABP7UFR5_9FLAO</name>